<reference evidence="1 2" key="1">
    <citation type="journal article" date="2007" name="PLoS Genet.">
        <title>Meningococcal genetic variation mechanisms viewed through comparative analysis of serogroup C strain FAM18.</title>
        <authorList>
            <person name="Bentley S.D."/>
            <person name="Vernikos G.S."/>
            <person name="Snyder L.A.S."/>
            <person name="Churcher C."/>
            <person name="Arrowsmith C."/>
            <person name="Chillingworth T."/>
            <person name="Cronin A."/>
            <person name="Davis P.H."/>
            <person name="Holroyd N.E."/>
            <person name="Jagels K."/>
            <person name="Maddison M."/>
            <person name="Moule S."/>
            <person name="Rabbinowitsch E."/>
            <person name="Sharp S."/>
            <person name="Unwin L."/>
            <person name="Whitehead S."/>
            <person name="Quail M.A."/>
            <person name="Achtman M."/>
            <person name="Barrell B."/>
            <person name="Saunders N.J."/>
            <person name="Parkhill J."/>
        </authorList>
    </citation>
    <scope>NUCLEOTIDE SEQUENCE [LARGE SCALE GENOMIC DNA]</scope>
    <source>
        <strain evidence="2">ATCC 700532 / DSM 15464 / FAM18</strain>
    </source>
</reference>
<keyword evidence="1" id="KW-0449">Lipoprotein</keyword>
<gene>
    <name evidence="1" type="ordered locus">NMC0588</name>
</gene>
<proteinExistence type="predicted"/>
<evidence type="ECO:0000313" key="1">
    <source>
        <dbReference type="EMBL" id="CAM09882.1"/>
    </source>
</evidence>
<evidence type="ECO:0000313" key="2">
    <source>
        <dbReference type="Proteomes" id="UP000002286"/>
    </source>
</evidence>
<protein>
    <submittedName>
        <fullName evidence="1">Lipoprotein</fullName>
    </submittedName>
</protein>
<dbReference type="KEGG" id="nmc:NMC0588"/>
<organism evidence="1 2">
    <name type="scientific">Neisseria meningitidis serogroup C / serotype 2a (strain ATCC 700532 / DSM 15464 / FAM18)</name>
    <dbReference type="NCBI Taxonomy" id="272831"/>
    <lineage>
        <taxon>Bacteria</taxon>
        <taxon>Pseudomonadati</taxon>
        <taxon>Pseudomonadota</taxon>
        <taxon>Betaproteobacteria</taxon>
        <taxon>Neisseriales</taxon>
        <taxon>Neisseriaceae</taxon>
        <taxon>Neisseria</taxon>
    </lineage>
</organism>
<sequence length="62" mass="7486">MRNARMRFSRFELRGRLKTEKLFQTTFLLTSCHSNRTKAAYLHIHIGNTGEIFCKFYEYFTC</sequence>
<dbReference type="HOGENOM" id="CLU_2992032_0_0_4"/>
<dbReference type="AlphaFoldDB" id="A1KSQ2"/>
<accession>A1KSQ2</accession>
<dbReference type="EMBL" id="AM421808">
    <property type="protein sequence ID" value="CAM09882.1"/>
    <property type="molecule type" value="Genomic_DNA"/>
</dbReference>
<dbReference type="PROSITE" id="PS51257">
    <property type="entry name" value="PROKAR_LIPOPROTEIN"/>
    <property type="match status" value="1"/>
</dbReference>
<name>A1KSQ2_NEIMF</name>
<dbReference type="Proteomes" id="UP000002286">
    <property type="component" value="Chromosome"/>
</dbReference>